<sequence>MALSALVLCSRALLRIGAQPTASFGEGTAEAEVAASLYPAARDALLAAHPWSFATGQMVLPRLLDVPVADMAYAFQLPPRCLRVLSAGSGRRGRGLEYRLMERRLHADAPSVTLTYIFRPEEALFPPHFAQALVSRLAAEFCIPLTESTSRAELLQRLAGSDFRDARLADSQQATPRALEDFPLISVRG</sequence>
<evidence type="ECO:0000313" key="1">
    <source>
        <dbReference type="EMBL" id="ONH81554.1"/>
    </source>
</evidence>
<dbReference type="EMBL" id="LLWF02000107">
    <property type="protein sequence ID" value="ONH81554.1"/>
    <property type="molecule type" value="Genomic_DNA"/>
</dbReference>
<proteinExistence type="predicted"/>
<dbReference type="AlphaFoldDB" id="A0A1S8D194"/>
<comment type="caution">
    <text evidence="1">The sequence shown here is derived from an EMBL/GenBank/DDBJ whole genome shotgun (WGS) entry which is preliminary data.</text>
</comment>
<gene>
    <name evidence="1" type="ORF">APZ41_019150</name>
</gene>
<accession>A0A1S8D194</accession>
<reference evidence="1" key="1">
    <citation type="submission" date="2016-12" db="EMBL/GenBank/DDBJ databases">
        <title>Draft genome sequence of Roseomonas mucosa strain AU37, isolated from a peripheral intravenous catheter.</title>
        <authorList>
            <person name="Choudhury M.A."/>
            <person name="Sidjabat H.E."/>
            <person name="Wailan A.M."/>
            <person name="Zhang L."/>
            <person name="Marsh N.M."/>
            <person name="Rickard C.M."/>
            <person name="Davies M."/>
            <person name="Mcmillan D.J."/>
        </authorList>
    </citation>
    <scope>NUCLEOTIDE SEQUENCE [LARGE SCALE GENOMIC DNA]</scope>
    <source>
        <strain evidence="1">AU37</strain>
    </source>
</reference>
<dbReference type="Proteomes" id="UP000054844">
    <property type="component" value="Unassembled WGS sequence"/>
</dbReference>
<organism evidence="1 2">
    <name type="scientific">Roseomonas mucosa</name>
    <dbReference type="NCBI Taxonomy" id="207340"/>
    <lineage>
        <taxon>Bacteria</taxon>
        <taxon>Pseudomonadati</taxon>
        <taxon>Pseudomonadota</taxon>
        <taxon>Alphaproteobacteria</taxon>
        <taxon>Acetobacterales</taxon>
        <taxon>Roseomonadaceae</taxon>
        <taxon>Roseomonas</taxon>
    </lineage>
</organism>
<dbReference type="RefSeq" id="WP_076970410.1">
    <property type="nucleotide sequence ID" value="NZ_LLWF02000107.1"/>
</dbReference>
<evidence type="ECO:0000313" key="2">
    <source>
        <dbReference type="Proteomes" id="UP000054844"/>
    </source>
</evidence>
<dbReference type="OrthoDB" id="7278537at2"/>
<protein>
    <submittedName>
        <fullName evidence="1">Uncharacterized protein</fullName>
    </submittedName>
</protein>
<dbReference type="STRING" id="207340.APZ41_019150"/>
<name>A0A1S8D194_9PROT</name>
<keyword evidence="2" id="KW-1185">Reference proteome</keyword>